<evidence type="ECO:0000313" key="2">
    <source>
        <dbReference type="Proteomes" id="UP000004508"/>
    </source>
</evidence>
<reference evidence="1 2" key="1">
    <citation type="journal article" date="2011" name="Stand. Genomic Sci.">
        <title>Non-contiguous finished genome sequence and contextual data of the filamentous soil bacterium Ktedonobacter racemifer type strain (SOSP1-21).</title>
        <authorList>
            <person name="Chang Y.J."/>
            <person name="Land M."/>
            <person name="Hauser L."/>
            <person name="Chertkov O."/>
            <person name="Del Rio T.G."/>
            <person name="Nolan M."/>
            <person name="Copeland A."/>
            <person name="Tice H."/>
            <person name="Cheng J.F."/>
            <person name="Lucas S."/>
            <person name="Han C."/>
            <person name="Goodwin L."/>
            <person name="Pitluck S."/>
            <person name="Ivanova N."/>
            <person name="Ovchinikova G."/>
            <person name="Pati A."/>
            <person name="Chen A."/>
            <person name="Palaniappan K."/>
            <person name="Mavromatis K."/>
            <person name="Liolios K."/>
            <person name="Brettin T."/>
            <person name="Fiebig A."/>
            <person name="Rohde M."/>
            <person name="Abt B."/>
            <person name="Goker M."/>
            <person name="Detter J.C."/>
            <person name="Woyke T."/>
            <person name="Bristow J."/>
            <person name="Eisen J.A."/>
            <person name="Markowitz V."/>
            <person name="Hugenholtz P."/>
            <person name="Kyrpides N.C."/>
            <person name="Klenk H.P."/>
            <person name="Lapidus A."/>
        </authorList>
    </citation>
    <scope>NUCLEOTIDE SEQUENCE [LARGE SCALE GENOMIC DNA]</scope>
    <source>
        <strain evidence="2">DSM 44963</strain>
    </source>
</reference>
<organism evidence="1 2">
    <name type="scientific">Ktedonobacter racemifer DSM 44963</name>
    <dbReference type="NCBI Taxonomy" id="485913"/>
    <lineage>
        <taxon>Bacteria</taxon>
        <taxon>Bacillati</taxon>
        <taxon>Chloroflexota</taxon>
        <taxon>Ktedonobacteria</taxon>
        <taxon>Ktedonobacterales</taxon>
        <taxon>Ktedonobacteraceae</taxon>
        <taxon>Ktedonobacter</taxon>
    </lineage>
</organism>
<dbReference type="STRING" id="485913.Krac_6133"/>
<dbReference type="Proteomes" id="UP000004508">
    <property type="component" value="Unassembled WGS sequence"/>
</dbReference>
<keyword evidence="2" id="KW-1185">Reference proteome</keyword>
<dbReference type="InParanoid" id="D6TY05"/>
<comment type="caution">
    <text evidence="1">The sequence shown here is derived from an EMBL/GenBank/DDBJ whole genome shotgun (WGS) entry which is preliminary data.</text>
</comment>
<proteinExistence type="predicted"/>
<accession>D6TY05</accession>
<name>D6TY05_KTERA</name>
<dbReference type="EMBL" id="ADVG01000003">
    <property type="protein sequence ID" value="EFH85001.1"/>
    <property type="molecule type" value="Genomic_DNA"/>
</dbReference>
<dbReference type="AlphaFoldDB" id="D6TY05"/>
<gene>
    <name evidence="1" type="ORF">Krac_6133</name>
</gene>
<evidence type="ECO:0000313" key="1">
    <source>
        <dbReference type="EMBL" id="EFH85001.1"/>
    </source>
</evidence>
<sequence length="40" mass="4768">MLFFQEKGRFLRKRGKHVTTTSTHPYYSRTSILIHESRSA</sequence>
<protein>
    <submittedName>
        <fullName evidence="1">Uncharacterized protein</fullName>
    </submittedName>
</protein>